<comment type="caution">
    <text evidence="2">The sequence shown here is derived from an EMBL/GenBank/DDBJ whole genome shotgun (WGS) entry which is preliminary data.</text>
</comment>
<dbReference type="SUPFAM" id="SSF52540">
    <property type="entry name" value="P-loop containing nucleoside triphosphate hydrolases"/>
    <property type="match status" value="1"/>
</dbReference>
<dbReference type="AlphaFoldDB" id="A0A0F9GCP8"/>
<name>A0A0F9GCP8_9ZZZZ</name>
<organism evidence="2">
    <name type="scientific">marine sediment metagenome</name>
    <dbReference type="NCBI Taxonomy" id="412755"/>
    <lineage>
        <taxon>unclassified sequences</taxon>
        <taxon>metagenomes</taxon>
        <taxon>ecological metagenomes</taxon>
    </lineage>
</organism>
<protein>
    <submittedName>
        <fullName evidence="2">Uncharacterized protein</fullName>
    </submittedName>
</protein>
<dbReference type="InterPro" id="IPR027417">
    <property type="entry name" value="P-loop_NTPase"/>
</dbReference>
<feature type="non-terminal residue" evidence="2">
    <location>
        <position position="157"/>
    </location>
</feature>
<proteinExistence type="predicted"/>
<feature type="compositionally biased region" description="Low complexity" evidence="1">
    <location>
        <begin position="39"/>
        <end position="52"/>
    </location>
</feature>
<reference evidence="2" key="1">
    <citation type="journal article" date="2015" name="Nature">
        <title>Complex archaea that bridge the gap between prokaryotes and eukaryotes.</title>
        <authorList>
            <person name="Spang A."/>
            <person name="Saw J.H."/>
            <person name="Jorgensen S.L."/>
            <person name="Zaremba-Niedzwiedzka K."/>
            <person name="Martijn J."/>
            <person name="Lind A.E."/>
            <person name="van Eijk R."/>
            <person name="Schleper C."/>
            <person name="Guy L."/>
            <person name="Ettema T.J."/>
        </authorList>
    </citation>
    <scope>NUCLEOTIDE SEQUENCE</scope>
</reference>
<feature type="region of interest" description="Disordered" evidence="1">
    <location>
        <begin position="30"/>
        <end position="92"/>
    </location>
</feature>
<evidence type="ECO:0000256" key="1">
    <source>
        <dbReference type="SAM" id="MobiDB-lite"/>
    </source>
</evidence>
<accession>A0A0F9GCP8</accession>
<sequence>MKTFKHGGIVPLLVLLAVLGLTALAAACGGNGGDEETPTTEPTAADEQPTPTVEAQETPTEAADDDHGEEISLEATSATITVDGDSSDWDGIEGVTVPMEQIEIPEGVDWDEPGALDPIDVTLKVSQIDKKLARFIEDEYKPCVIVINKWDLAKDLA</sequence>
<feature type="compositionally biased region" description="Acidic residues" evidence="1">
    <location>
        <begin position="62"/>
        <end position="72"/>
    </location>
</feature>
<evidence type="ECO:0000313" key="2">
    <source>
        <dbReference type="EMBL" id="KKL60947.1"/>
    </source>
</evidence>
<dbReference type="PROSITE" id="PS51257">
    <property type="entry name" value="PROKAR_LIPOPROTEIN"/>
    <property type="match status" value="1"/>
</dbReference>
<gene>
    <name evidence="2" type="ORF">LCGC14_2200260</name>
</gene>
<dbReference type="EMBL" id="LAZR01028976">
    <property type="protein sequence ID" value="KKL60947.1"/>
    <property type="molecule type" value="Genomic_DNA"/>
</dbReference>